<accession>A0A0C9XZM6</accession>
<dbReference type="Proteomes" id="UP000054018">
    <property type="component" value="Unassembled WGS sequence"/>
</dbReference>
<protein>
    <submittedName>
        <fullName evidence="2">Uncharacterized protein</fullName>
    </submittedName>
</protein>
<sequence>MLIRRVAGHQSKLRNSTNSSLNDLKARFSPHSLLLLSTECFRPLFKVQVLWLNSCAKRSTVAHSTDIRIFSPNAKRQQEDPTPDTQDTKQPKRDDSHEHSNAGHQ</sequence>
<dbReference type="HOGENOM" id="CLU_2237653_0_0_1"/>
<name>A0A0C9XZM6_9AGAM</name>
<dbReference type="AlphaFoldDB" id="A0A0C9XZM6"/>
<reference evidence="2 3" key="1">
    <citation type="submission" date="2014-04" db="EMBL/GenBank/DDBJ databases">
        <authorList>
            <consortium name="DOE Joint Genome Institute"/>
            <person name="Kuo A."/>
            <person name="Kohler A."/>
            <person name="Costa M.D."/>
            <person name="Nagy L.G."/>
            <person name="Floudas D."/>
            <person name="Copeland A."/>
            <person name="Barry K.W."/>
            <person name="Cichocki N."/>
            <person name="Veneault-Fourrey C."/>
            <person name="LaButti K."/>
            <person name="Lindquist E.A."/>
            <person name="Lipzen A."/>
            <person name="Lundell T."/>
            <person name="Morin E."/>
            <person name="Murat C."/>
            <person name="Sun H."/>
            <person name="Tunlid A."/>
            <person name="Henrissat B."/>
            <person name="Grigoriev I.V."/>
            <person name="Hibbett D.S."/>
            <person name="Martin F."/>
            <person name="Nordberg H.P."/>
            <person name="Cantor M.N."/>
            <person name="Hua S.X."/>
        </authorList>
    </citation>
    <scope>NUCLEOTIDE SEQUENCE [LARGE SCALE GENOMIC DNA]</scope>
    <source>
        <strain evidence="2 3">441</strain>
    </source>
</reference>
<evidence type="ECO:0000313" key="3">
    <source>
        <dbReference type="Proteomes" id="UP000054018"/>
    </source>
</evidence>
<dbReference type="EMBL" id="KN833816">
    <property type="protein sequence ID" value="KIK17945.1"/>
    <property type="molecule type" value="Genomic_DNA"/>
</dbReference>
<evidence type="ECO:0000313" key="2">
    <source>
        <dbReference type="EMBL" id="KIK17945.1"/>
    </source>
</evidence>
<feature type="region of interest" description="Disordered" evidence="1">
    <location>
        <begin position="66"/>
        <end position="105"/>
    </location>
</feature>
<feature type="compositionally biased region" description="Basic and acidic residues" evidence="1">
    <location>
        <begin position="86"/>
        <end position="105"/>
    </location>
</feature>
<keyword evidence="3" id="KW-1185">Reference proteome</keyword>
<evidence type="ECO:0000256" key="1">
    <source>
        <dbReference type="SAM" id="MobiDB-lite"/>
    </source>
</evidence>
<feature type="compositionally biased region" description="Polar residues" evidence="1">
    <location>
        <begin position="13"/>
        <end position="22"/>
    </location>
</feature>
<gene>
    <name evidence="2" type="ORF">PISMIDRAFT_210526</name>
</gene>
<feature type="region of interest" description="Disordered" evidence="1">
    <location>
        <begin position="1"/>
        <end position="22"/>
    </location>
</feature>
<reference evidence="3" key="2">
    <citation type="submission" date="2015-01" db="EMBL/GenBank/DDBJ databases">
        <title>Evolutionary Origins and Diversification of the Mycorrhizal Mutualists.</title>
        <authorList>
            <consortium name="DOE Joint Genome Institute"/>
            <consortium name="Mycorrhizal Genomics Consortium"/>
            <person name="Kohler A."/>
            <person name="Kuo A."/>
            <person name="Nagy L.G."/>
            <person name="Floudas D."/>
            <person name="Copeland A."/>
            <person name="Barry K.W."/>
            <person name="Cichocki N."/>
            <person name="Veneault-Fourrey C."/>
            <person name="LaButti K."/>
            <person name="Lindquist E.A."/>
            <person name="Lipzen A."/>
            <person name="Lundell T."/>
            <person name="Morin E."/>
            <person name="Murat C."/>
            <person name="Riley R."/>
            <person name="Ohm R."/>
            <person name="Sun H."/>
            <person name="Tunlid A."/>
            <person name="Henrissat B."/>
            <person name="Grigoriev I.V."/>
            <person name="Hibbett D.S."/>
            <person name="Martin F."/>
        </authorList>
    </citation>
    <scope>NUCLEOTIDE SEQUENCE [LARGE SCALE GENOMIC DNA]</scope>
    <source>
        <strain evidence="3">441</strain>
    </source>
</reference>
<proteinExistence type="predicted"/>
<organism evidence="2 3">
    <name type="scientific">Pisolithus microcarpus 441</name>
    <dbReference type="NCBI Taxonomy" id="765257"/>
    <lineage>
        <taxon>Eukaryota</taxon>
        <taxon>Fungi</taxon>
        <taxon>Dikarya</taxon>
        <taxon>Basidiomycota</taxon>
        <taxon>Agaricomycotina</taxon>
        <taxon>Agaricomycetes</taxon>
        <taxon>Agaricomycetidae</taxon>
        <taxon>Boletales</taxon>
        <taxon>Sclerodermatineae</taxon>
        <taxon>Pisolithaceae</taxon>
        <taxon>Pisolithus</taxon>
    </lineage>
</organism>